<accession>A0ABV3X8U8</accession>
<dbReference type="RefSeq" id="WP_369202371.1">
    <property type="nucleotide sequence ID" value="NZ_JBFNXQ010000002.1"/>
</dbReference>
<dbReference type="SUPFAM" id="SSF81606">
    <property type="entry name" value="PP2C-like"/>
    <property type="match status" value="1"/>
</dbReference>
<comment type="caution">
    <text evidence="1">The sequence shown here is derived from an EMBL/GenBank/DDBJ whole genome shotgun (WGS) entry which is preliminary data.</text>
</comment>
<sequence>MADGATAVELVAFAVAKAGSADSEWEDCTGYDPGDPRTGRPARLVVVDGATEAYDAIHWAGQLVDSFLAPDGRAPTLDPAGLDAWFGRQQQLWAGAPRAFASVFEEHKFHESGSFATFLGCELRGLGGPDPRWVAAAIGDAVLFQERDGRIVAQFPGLGVEDFGVTPEGVSTQPTQRTRMRSALRTQDGALQVGDHLLLATDALAEWVVRASRDGDARWRELTSIDHPQVFRDLVDRLRGADDVRNDDVTLLRAHVTPAEAGVLVICR</sequence>
<dbReference type="Proteomes" id="UP001560045">
    <property type="component" value="Unassembled WGS sequence"/>
</dbReference>
<evidence type="ECO:0008006" key="3">
    <source>
        <dbReference type="Google" id="ProtNLM"/>
    </source>
</evidence>
<evidence type="ECO:0000313" key="1">
    <source>
        <dbReference type="EMBL" id="MEX5716968.1"/>
    </source>
</evidence>
<organism evidence="1 2">
    <name type="scientific">Geodermatophilus maliterrae</name>
    <dbReference type="NCBI Taxonomy" id="3162531"/>
    <lineage>
        <taxon>Bacteria</taxon>
        <taxon>Bacillati</taxon>
        <taxon>Actinomycetota</taxon>
        <taxon>Actinomycetes</taxon>
        <taxon>Geodermatophilales</taxon>
        <taxon>Geodermatophilaceae</taxon>
        <taxon>Geodermatophilus</taxon>
    </lineage>
</organism>
<protein>
    <recommendedName>
        <fullName evidence="3">Protein phosphatase 2C</fullName>
    </recommendedName>
</protein>
<evidence type="ECO:0000313" key="2">
    <source>
        <dbReference type="Proteomes" id="UP001560045"/>
    </source>
</evidence>
<gene>
    <name evidence="1" type="ORF">ABQ292_01135</name>
</gene>
<proteinExistence type="predicted"/>
<dbReference type="InterPro" id="IPR036457">
    <property type="entry name" value="PPM-type-like_dom_sf"/>
</dbReference>
<reference evidence="1 2" key="1">
    <citation type="submission" date="2024-06" db="EMBL/GenBank/DDBJ databases">
        <title>Draft genome sequence of Geodermatophilus badlandi, a novel member of the Geodermatophilaceae isolated from badland sedimentary rocks in the Red desert, Wyoming, USA.</title>
        <authorList>
            <person name="Ben Tekaya S."/>
            <person name="Nouioui I."/>
            <person name="Flores G.M."/>
            <person name="Shaal M.N."/>
            <person name="Bredoire F."/>
            <person name="Basile F."/>
            <person name="Van Diepen L."/>
            <person name="Ward N.L."/>
        </authorList>
    </citation>
    <scope>NUCLEOTIDE SEQUENCE [LARGE SCALE GENOMIC DNA]</scope>
    <source>
        <strain evidence="1 2">WL48A</strain>
    </source>
</reference>
<name>A0ABV3X8U8_9ACTN</name>
<keyword evidence="2" id="KW-1185">Reference proteome</keyword>
<dbReference type="EMBL" id="JBFNXQ010000002">
    <property type="protein sequence ID" value="MEX5716968.1"/>
    <property type="molecule type" value="Genomic_DNA"/>
</dbReference>